<evidence type="ECO:0000256" key="3">
    <source>
        <dbReference type="ARBA" id="ARBA00022960"/>
    </source>
</evidence>
<dbReference type="EMBL" id="JBHUMO010000026">
    <property type="protein sequence ID" value="MFD2728590.1"/>
    <property type="molecule type" value="Genomic_DNA"/>
</dbReference>
<dbReference type="InterPro" id="IPR042177">
    <property type="entry name" value="Cell/Rod_1"/>
</dbReference>
<evidence type="ECO:0000259" key="7">
    <source>
        <dbReference type="Pfam" id="PF04085"/>
    </source>
</evidence>
<gene>
    <name evidence="8" type="primary">mreC</name>
    <name evidence="8" type="ORF">ACFSR0_03995</name>
</gene>
<evidence type="ECO:0000256" key="6">
    <source>
        <dbReference type="SAM" id="Coils"/>
    </source>
</evidence>
<sequence>MKKINPNKNIIIALIIVLVVVTVLSLTIAQRATAKKTNGVQSFVNDTVAFVDKVIQAPVTWVGNTVDAVQDLVSTYKENQQLKAKLDSYEELSQANKNNEREIANLKEQLSLNTTLSSYEKVTANVISRSPDSWQDYLIIDKGSKDGIKANMSVMAKKGLIGRVIEVNRASSKVELLSSENQTSNHFPVRISTAKGELFGLLKGYDQEKNALVVEQVTGTAAFAKGDVVQTSGLGGNSPADLAVGTVLEAQSDDFGLDKKLYVQPYAEMYDLSVVTVIKRTVGE</sequence>
<proteinExistence type="inferred from homology"/>
<dbReference type="Pfam" id="PF04085">
    <property type="entry name" value="MreC"/>
    <property type="match status" value="1"/>
</dbReference>
<comment type="similarity">
    <text evidence="1 5">Belongs to the MreC family.</text>
</comment>
<keyword evidence="6" id="KW-0175">Coiled coil</keyword>
<dbReference type="RefSeq" id="WP_379980143.1">
    <property type="nucleotide sequence ID" value="NZ_JBHUMO010000026.1"/>
</dbReference>
<dbReference type="InterPro" id="IPR055342">
    <property type="entry name" value="MreC_beta-barrel_core"/>
</dbReference>
<feature type="coiled-coil region" evidence="6">
    <location>
        <begin position="72"/>
        <end position="109"/>
    </location>
</feature>
<evidence type="ECO:0000313" key="8">
    <source>
        <dbReference type="EMBL" id="MFD2728590.1"/>
    </source>
</evidence>
<accession>A0ABW5TH44</accession>
<name>A0ABW5TH44_9ENTE</name>
<evidence type="ECO:0000256" key="1">
    <source>
        <dbReference type="ARBA" id="ARBA00009369"/>
    </source>
</evidence>
<keyword evidence="3 5" id="KW-0133">Cell shape</keyword>
<dbReference type="Gene3D" id="2.40.10.350">
    <property type="entry name" value="Rod shape-determining protein MreC, domain 2"/>
    <property type="match status" value="1"/>
</dbReference>
<dbReference type="Proteomes" id="UP001597427">
    <property type="component" value="Unassembled WGS sequence"/>
</dbReference>
<dbReference type="Gene3D" id="2.40.10.340">
    <property type="entry name" value="Rod shape-determining protein MreC, domain 1"/>
    <property type="match status" value="1"/>
</dbReference>
<comment type="caution">
    <text evidence="8">The sequence shown here is derived from an EMBL/GenBank/DDBJ whole genome shotgun (WGS) entry which is preliminary data.</text>
</comment>
<dbReference type="InterPro" id="IPR007221">
    <property type="entry name" value="MreC"/>
</dbReference>
<dbReference type="NCBIfam" id="TIGR00219">
    <property type="entry name" value="mreC"/>
    <property type="match status" value="1"/>
</dbReference>
<comment type="function">
    <text evidence="5">Involved in formation and maintenance of cell shape.</text>
</comment>
<dbReference type="PANTHER" id="PTHR34138:SF1">
    <property type="entry name" value="CELL SHAPE-DETERMINING PROTEIN MREC"/>
    <property type="match status" value="1"/>
</dbReference>
<feature type="domain" description="Rod shape-determining protein MreC beta-barrel core" evidence="7">
    <location>
        <begin position="126"/>
        <end position="279"/>
    </location>
</feature>
<organism evidence="8 9">
    <name type="scientific">Enterococcus camelliae</name>
    <dbReference type="NCBI Taxonomy" id="453959"/>
    <lineage>
        <taxon>Bacteria</taxon>
        <taxon>Bacillati</taxon>
        <taxon>Bacillota</taxon>
        <taxon>Bacilli</taxon>
        <taxon>Lactobacillales</taxon>
        <taxon>Enterococcaceae</taxon>
        <taxon>Enterococcus</taxon>
    </lineage>
</organism>
<dbReference type="PIRSF" id="PIRSF038471">
    <property type="entry name" value="MreC"/>
    <property type="match status" value="1"/>
</dbReference>
<evidence type="ECO:0000256" key="4">
    <source>
        <dbReference type="ARBA" id="ARBA00032089"/>
    </source>
</evidence>
<evidence type="ECO:0000256" key="5">
    <source>
        <dbReference type="PIRNR" id="PIRNR038471"/>
    </source>
</evidence>
<protein>
    <recommendedName>
        <fullName evidence="2 5">Cell shape-determining protein MreC</fullName>
    </recommendedName>
    <alternativeName>
        <fullName evidence="4 5">Cell shape protein MreC</fullName>
    </alternativeName>
</protein>
<keyword evidence="9" id="KW-1185">Reference proteome</keyword>
<dbReference type="InterPro" id="IPR042175">
    <property type="entry name" value="Cell/Rod_MreC_2"/>
</dbReference>
<evidence type="ECO:0000313" key="9">
    <source>
        <dbReference type="Proteomes" id="UP001597427"/>
    </source>
</evidence>
<reference evidence="9" key="1">
    <citation type="journal article" date="2019" name="Int. J. Syst. Evol. Microbiol.">
        <title>The Global Catalogue of Microorganisms (GCM) 10K type strain sequencing project: providing services to taxonomists for standard genome sequencing and annotation.</title>
        <authorList>
            <consortium name="The Broad Institute Genomics Platform"/>
            <consortium name="The Broad Institute Genome Sequencing Center for Infectious Disease"/>
            <person name="Wu L."/>
            <person name="Ma J."/>
        </authorList>
    </citation>
    <scope>NUCLEOTIDE SEQUENCE [LARGE SCALE GENOMIC DNA]</scope>
    <source>
        <strain evidence="9">TISTR 932</strain>
    </source>
</reference>
<evidence type="ECO:0000256" key="2">
    <source>
        <dbReference type="ARBA" id="ARBA00013855"/>
    </source>
</evidence>
<dbReference type="PANTHER" id="PTHR34138">
    <property type="entry name" value="CELL SHAPE-DETERMINING PROTEIN MREC"/>
    <property type="match status" value="1"/>
</dbReference>